<organism evidence="2 3">
    <name type="scientific">Leptospira stimsonii</name>
    <dbReference type="NCBI Taxonomy" id="2202203"/>
    <lineage>
        <taxon>Bacteria</taxon>
        <taxon>Pseudomonadati</taxon>
        <taxon>Spirochaetota</taxon>
        <taxon>Spirochaetia</taxon>
        <taxon>Leptospirales</taxon>
        <taxon>Leptospiraceae</taxon>
        <taxon>Leptospira</taxon>
    </lineage>
</organism>
<evidence type="ECO:0000256" key="1">
    <source>
        <dbReference type="SAM" id="Phobius"/>
    </source>
</evidence>
<gene>
    <name evidence="2" type="ORF">DLM78_11570</name>
</gene>
<comment type="caution">
    <text evidence="2">The sequence shown here is derived from an EMBL/GenBank/DDBJ whole genome shotgun (WGS) entry which is preliminary data.</text>
</comment>
<evidence type="ECO:0000313" key="2">
    <source>
        <dbReference type="EMBL" id="RHX86451.1"/>
    </source>
</evidence>
<dbReference type="AlphaFoldDB" id="A0A8B3CSI0"/>
<keyword evidence="1" id="KW-0472">Membrane</keyword>
<protein>
    <submittedName>
        <fullName evidence="2">Uncharacterized protein</fullName>
    </submittedName>
</protein>
<reference evidence="3" key="1">
    <citation type="submission" date="2018-05" db="EMBL/GenBank/DDBJ databases">
        <title>Leptospira yasudae sp. nov. and Leptospira stimsonii sp. nov., two pathogenic species of the genus Leptospira isolated from environmental sources.</title>
        <authorList>
            <person name="Casanovas-Massana A."/>
            <person name="Hamond C."/>
            <person name="Santos L.A."/>
            <person name="Hacker K.P."/>
            <person name="Balassiano I."/>
            <person name="Medeiros M.A."/>
            <person name="Reis M.G."/>
            <person name="Ko A.I."/>
            <person name="Wunder E.A."/>
        </authorList>
    </citation>
    <scope>NUCLEOTIDE SEQUENCE [LARGE SCALE GENOMIC DNA]</scope>
    <source>
        <strain evidence="3">AMB6-RJ</strain>
    </source>
</reference>
<sequence length="159" mass="18498">MSFFVINHREADSSLTPFSNENLIREFQDRFSFVSIYESFESIFWKILIHAKFGKDLRMKISFPLFYFFFTIILFANCKTKSDSQLASLVEYATVLGETKCECEKVERAKGAESEEVSICLRKLEDAQKRYGVNIRLFPDLADKGEKLIQGSYNKRCPL</sequence>
<dbReference type="EMBL" id="QHCS01000002">
    <property type="protein sequence ID" value="RHX86451.1"/>
    <property type="molecule type" value="Genomic_DNA"/>
</dbReference>
<dbReference type="Proteomes" id="UP000266669">
    <property type="component" value="Unassembled WGS sequence"/>
</dbReference>
<accession>A0A8B3CSI0</accession>
<keyword evidence="1" id="KW-1133">Transmembrane helix</keyword>
<keyword evidence="1" id="KW-0812">Transmembrane</keyword>
<proteinExistence type="predicted"/>
<evidence type="ECO:0000313" key="3">
    <source>
        <dbReference type="Proteomes" id="UP000266669"/>
    </source>
</evidence>
<feature type="transmembrane region" description="Helical" evidence="1">
    <location>
        <begin position="61"/>
        <end position="78"/>
    </location>
</feature>
<name>A0A8B3CSI0_9LEPT</name>